<evidence type="ECO:0000256" key="5">
    <source>
        <dbReference type="ARBA" id="ARBA00022723"/>
    </source>
</evidence>
<sequence length="748" mass="86400">MSTMAKRQSLSERIKYYDLCQVLNDIKNNKKDEKRRSFDKFLARWYDEMVKFNDDGTKEYYTEDSFYPAMRLIVPMEDKSRKYGLGVTKLTQMLAKGLAIPTNSQELKELQKLNEENAALGLAQFVVKRTGKKEPNLSIAEVNDMLDHLAADMNDGDGKKDTMQKLLKSCTFDELYWIFLILTKKIEITLGTNFGMYVIKWFHPGCYEKLHAGASLQEVIDEVCSASIEERPIDVSQILCRKIKPMLLKRLTHKLSDFKKIIKICGRPFYVETKFDGEHLLVHKYGPDGCKYNYFTRNQNDYTNKFGADCQTKLSARIHDFFKKNVRNCILDCEVLIWDNVFKKYVGKNQRASDGKIYDVKNLEEDAFGADSPLERCLAVFDLLYLNDKSFIDTTLEERMGILNHCVFEKEEPSVIFVSKKLSISNREEFKNFYNDSMRAGHEGIVIKGLNSKYKMGSRAERNGWFKIKPDYGNLTNLDLAIAAARVDKNGKIETFYVAAKDGPKTSKLDMRFRIMAPLMSSMKKVDFDHLLNLVHGEKGWLPLNEKPYWITNPNLERHQNRRYVRREQMVVVEVRASGVKDGNLQFPRIVEIRQDKNLEEIDTASGVFKHEDKLRERHSDGSEDERITEPSKKRRRELLIHENYKLVKHGIDSTFLSSGLKGRKVCVLQGDNKTSPQQFQEILISLGAEPVANPSRTTDFLIATNPKHVRVAGAIKQNSMHIVHGDWLLKCKEAGKLLSWYFIILLL</sequence>
<evidence type="ECO:0000256" key="7">
    <source>
        <dbReference type="ARBA" id="ARBA00022741"/>
    </source>
</evidence>
<dbReference type="CDD" id="cd07903">
    <property type="entry name" value="Adenylation_DNA_ligase_IV"/>
    <property type="match status" value="1"/>
</dbReference>
<evidence type="ECO:0000259" key="16">
    <source>
        <dbReference type="PROSITE" id="PS50160"/>
    </source>
</evidence>
<evidence type="ECO:0000256" key="14">
    <source>
        <dbReference type="ARBA" id="ARBA00030676"/>
    </source>
</evidence>
<dbReference type="AlphaFoldDB" id="A0A914EFR0"/>
<dbReference type="InterPro" id="IPR036599">
    <property type="entry name" value="DNA_ligase_N_sf"/>
</dbReference>
<keyword evidence="6" id="KW-0677">Repeat</keyword>
<dbReference type="Pfam" id="PF00533">
    <property type="entry name" value="BRCT"/>
    <property type="match status" value="1"/>
</dbReference>
<feature type="domain" description="BRCT" evidence="17">
    <location>
        <begin position="656"/>
        <end position="746"/>
    </location>
</feature>
<dbReference type="Gene3D" id="1.10.3260.10">
    <property type="entry name" value="DNA ligase, ATP-dependent, N-terminal domain"/>
    <property type="match status" value="1"/>
</dbReference>
<evidence type="ECO:0000256" key="13">
    <source>
        <dbReference type="ARBA" id="ARBA00023242"/>
    </source>
</evidence>
<dbReference type="GO" id="GO:0005524">
    <property type="term" value="F:ATP binding"/>
    <property type="evidence" value="ECO:0007669"/>
    <property type="project" value="UniProtKB-KW"/>
</dbReference>
<evidence type="ECO:0000259" key="17">
    <source>
        <dbReference type="PROSITE" id="PS50172"/>
    </source>
</evidence>
<dbReference type="GO" id="GO:0005958">
    <property type="term" value="C:DNA-dependent protein kinase-DNA ligase 4 complex"/>
    <property type="evidence" value="ECO:0007669"/>
    <property type="project" value="TreeGrafter"/>
</dbReference>
<dbReference type="InterPro" id="IPR012308">
    <property type="entry name" value="DNA_ligase_ATP-dep_N"/>
</dbReference>
<dbReference type="Gene3D" id="3.30.470.30">
    <property type="entry name" value="DNA ligase/mRNA capping enzyme"/>
    <property type="match status" value="1"/>
</dbReference>
<feature type="domain" description="ATP-dependent DNA ligase family profile" evidence="16">
    <location>
        <begin position="369"/>
        <end position="502"/>
    </location>
</feature>
<dbReference type="PROSITE" id="PS00333">
    <property type="entry name" value="DNA_LIGASE_A2"/>
    <property type="match status" value="1"/>
</dbReference>
<dbReference type="Pfam" id="PF04675">
    <property type="entry name" value="DNA_ligase_A_N"/>
    <property type="match status" value="1"/>
</dbReference>
<dbReference type="InterPro" id="IPR012340">
    <property type="entry name" value="NA-bd_OB-fold"/>
</dbReference>
<keyword evidence="18" id="KW-1185">Reference proteome</keyword>
<comment type="similarity">
    <text evidence="3">Belongs to the ATP-dependent DNA ligase family.</text>
</comment>
<dbReference type="InterPro" id="IPR044125">
    <property type="entry name" value="Adenylation_DNA_ligase_IV"/>
</dbReference>
<evidence type="ECO:0000256" key="2">
    <source>
        <dbReference type="ARBA" id="ARBA00004123"/>
    </source>
</evidence>
<keyword evidence="8" id="KW-0227">DNA damage</keyword>
<dbReference type="GO" id="GO:0003910">
    <property type="term" value="F:DNA ligase (ATP) activity"/>
    <property type="evidence" value="ECO:0007669"/>
    <property type="project" value="InterPro"/>
</dbReference>
<dbReference type="GO" id="GO:0032807">
    <property type="term" value="C:DNA ligase IV complex"/>
    <property type="evidence" value="ECO:0007669"/>
    <property type="project" value="TreeGrafter"/>
</dbReference>
<keyword evidence="12" id="KW-0234">DNA repair</keyword>
<dbReference type="GO" id="GO:0006297">
    <property type="term" value="P:nucleotide-excision repair, DNA gap filling"/>
    <property type="evidence" value="ECO:0007669"/>
    <property type="project" value="TreeGrafter"/>
</dbReference>
<keyword evidence="10" id="KW-0460">Magnesium</keyword>
<evidence type="ECO:0000256" key="3">
    <source>
        <dbReference type="ARBA" id="ARBA00007572"/>
    </source>
</evidence>
<dbReference type="GO" id="GO:0003677">
    <property type="term" value="F:DNA binding"/>
    <property type="evidence" value="ECO:0007669"/>
    <property type="project" value="InterPro"/>
</dbReference>
<evidence type="ECO:0000256" key="12">
    <source>
        <dbReference type="ARBA" id="ARBA00023204"/>
    </source>
</evidence>
<protein>
    <recommendedName>
        <fullName evidence="15">DNA ligase IV</fullName>
    </recommendedName>
    <alternativeName>
        <fullName evidence="14">Polydeoxyribonucleotide synthase [ATP] 4</fullName>
    </alternativeName>
</protein>
<dbReference type="InterPro" id="IPR036420">
    <property type="entry name" value="BRCT_dom_sf"/>
</dbReference>
<evidence type="ECO:0000313" key="19">
    <source>
        <dbReference type="WBParaSite" id="ACRNAN_scaffold753.g7602.t1"/>
    </source>
</evidence>
<evidence type="ECO:0000256" key="9">
    <source>
        <dbReference type="ARBA" id="ARBA00022840"/>
    </source>
</evidence>
<proteinExistence type="inferred from homology"/>
<reference evidence="19" key="1">
    <citation type="submission" date="2022-11" db="UniProtKB">
        <authorList>
            <consortium name="WormBaseParasite"/>
        </authorList>
    </citation>
    <scope>IDENTIFICATION</scope>
</reference>
<comment type="subcellular location">
    <subcellularLocation>
        <location evidence="2">Nucleus</location>
    </subcellularLocation>
</comment>
<dbReference type="PROSITE" id="PS50160">
    <property type="entry name" value="DNA_LIGASE_A3"/>
    <property type="match status" value="1"/>
</dbReference>
<keyword evidence="7" id="KW-0547">Nucleotide-binding</keyword>
<dbReference type="SUPFAM" id="SSF50249">
    <property type="entry name" value="Nucleic acid-binding proteins"/>
    <property type="match status" value="1"/>
</dbReference>
<evidence type="ECO:0000256" key="11">
    <source>
        <dbReference type="ARBA" id="ARBA00023172"/>
    </source>
</evidence>
<dbReference type="PROSITE" id="PS50172">
    <property type="entry name" value="BRCT"/>
    <property type="match status" value="1"/>
</dbReference>
<evidence type="ECO:0000256" key="8">
    <source>
        <dbReference type="ARBA" id="ARBA00022763"/>
    </source>
</evidence>
<keyword evidence="4" id="KW-0436">Ligase</keyword>
<evidence type="ECO:0000256" key="10">
    <source>
        <dbReference type="ARBA" id="ARBA00022842"/>
    </source>
</evidence>
<evidence type="ECO:0000256" key="6">
    <source>
        <dbReference type="ARBA" id="ARBA00022737"/>
    </source>
</evidence>
<accession>A0A914EFR0</accession>
<dbReference type="InterPro" id="IPR001357">
    <property type="entry name" value="BRCT_dom"/>
</dbReference>
<dbReference type="GO" id="GO:0006310">
    <property type="term" value="P:DNA recombination"/>
    <property type="evidence" value="ECO:0007669"/>
    <property type="project" value="UniProtKB-KW"/>
</dbReference>
<evidence type="ECO:0000256" key="4">
    <source>
        <dbReference type="ARBA" id="ARBA00022598"/>
    </source>
</evidence>
<dbReference type="InterPro" id="IPR016059">
    <property type="entry name" value="DNA_ligase_ATP-dep_CS"/>
</dbReference>
<evidence type="ECO:0000256" key="1">
    <source>
        <dbReference type="ARBA" id="ARBA00001946"/>
    </source>
</evidence>
<dbReference type="SUPFAM" id="SSF56091">
    <property type="entry name" value="DNA ligase/mRNA capping enzyme, catalytic domain"/>
    <property type="match status" value="1"/>
</dbReference>
<comment type="cofactor">
    <cofactor evidence="1">
        <name>Mg(2+)</name>
        <dbReference type="ChEBI" id="CHEBI:18420"/>
    </cofactor>
</comment>
<keyword evidence="9" id="KW-0067">ATP-binding</keyword>
<name>A0A914EFR0_9BILA</name>
<evidence type="ECO:0000256" key="15">
    <source>
        <dbReference type="ARBA" id="ARBA00031942"/>
    </source>
</evidence>
<dbReference type="PANTHER" id="PTHR45997">
    <property type="entry name" value="DNA LIGASE 4"/>
    <property type="match status" value="1"/>
</dbReference>
<organism evidence="18 19">
    <name type="scientific">Acrobeloides nanus</name>
    <dbReference type="NCBI Taxonomy" id="290746"/>
    <lineage>
        <taxon>Eukaryota</taxon>
        <taxon>Metazoa</taxon>
        <taxon>Ecdysozoa</taxon>
        <taxon>Nematoda</taxon>
        <taxon>Chromadorea</taxon>
        <taxon>Rhabditida</taxon>
        <taxon>Tylenchina</taxon>
        <taxon>Cephalobomorpha</taxon>
        <taxon>Cephaloboidea</taxon>
        <taxon>Cephalobidae</taxon>
        <taxon>Acrobeloides</taxon>
    </lineage>
</organism>
<dbReference type="Pfam" id="PF01068">
    <property type="entry name" value="DNA_ligase_A_M"/>
    <property type="match status" value="1"/>
</dbReference>
<dbReference type="Gene3D" id="3.40.50.10190">
    <property type="entry name" value="BRCT domain"/>
    <property type="match status" value="1"/>
</dbReference>
<dbReference type="GO" id="GO:0046872">
    <property type="term" value="F:metal ion binding"/>
    <property type="evidence" value="ECO:0007669"/>
    <property type="project" value="UniProtKB-KW"/>
</dbReference>
<dbReference type="InterPro" id="IPR029710">
    <property type="entry name" value="LIG4"/>
</dbReference>
<dbReference type="Gene3D" id="2.40.50.140">
    <property type="entry name" value="Nucleic acid-binding proteins"/>
    <property type="match status" value="1"/>
</dbReference>
<evidence type="ECO:0000313" key="18">
    <source>
        <dbReference type="Proteomes" id="UP000887540"/>
    </source>
</evidence>
<dbReference type="GO" id="GO:0006303">
    <property type="term" value="P:double-strand break repair via nonhomologous end joining"/>
    <property type="evidence" value="ECO:0007669"/>
    <property type="project" value="TreeGrafter"/>
</dbReference>
<keyword evidence="11" id="KW-0233">DNA recombination</keyword>
<dbReference type="SUPFAM" id="SSF52113">
    <property type="entry name" value="BRCT domain"/>
    <property type="match status" value="1"/>
</dbReference>
<keyword evidence="13" id="KW-0539">Nucleus</keyword>
<dbReference type="PANTHER" id="PTHR45997:SF1">
    <property type="entry name" value="DNA LIGASE 4"/>
    <property type="match status" value="1"/>
</dbReference>
<keyword evidence="5" id="KW-0479">Metal-binding</keyword>
<dbReference type="InterPro" id="IPR012310">
    <property type="entry name" value="DNA_ligase_ATP-dep_cent"/>
</dbReference>
<dbReference type="Proteomes" id="UP000887540">
    <property type="component" value="Unplaced"/>
</dbReference>
<dbReference type="WBParaSite" id="ACRNAN_scaffold753.g7602.t1">
    <property type="protein sequence ID" value="ACRNAN_scaffold753.g7602.t1"/>
    <property type="gene ID" value="ACRNAN_scaffold753.g7602"/>
</dbReference>